<feature type="non-terminal residue" evidence="1">
    <location>
        <position position="80"/>
    </location>
</feature>
<evidence type="ECO:0000313" key="2">
    <source>
        <dbReference type="Proteomes" id="UP000663873"/>
    </source>
</evidence>
<gene>
    <name evidence="1" type="ORF">UJA718_LOCUS48082</name>
</gene>
<organism evidence="1 2">
    <name type="scientific">Rotaria socialis</name>
    <dbReference type="NCBI Taxonomy" id="392032"/>
    <lineage>
        <taxon>Eukaryota</taxon>
        <taxon>Metazoa</taxon>
        <taxon>Spiralia</taxon>
        <taxon>Gnathifera</taxon>
        <taxon>Rotifera</taxon>
        <taxon>Eurotatoria</taxon>
        <taxon>Bdelloidea</taxon>
        <taxon>Philodinida</taxon>
        <taxon>Philodinidae</taxon>
        <taxon>Rotaria</taxon>
    </lineage>
</organism>
<dbReference type="EMBL" id="CAJOBP010094427">
    <property type="protein sequence ID" value="CAF4957840.1"/>
    <property type="molecule type" value="Genomic_DNA"/>
</dbReference>
<feature type="non-terminal residue" evidence="1">
    <location>
        <position position="1"/>
    </location>
</feature>
<protein>
    <submittedName>
        <fullName evidence="1">Uncharacterized protein</fullName>
    </submittedName>
</protein>
<accession>A0A821Y8U8</accession>
<reference evidence="1" key="1">
    <citation type="submission" date="2021-02" db="EMBL/GenBank/DDBJ databases">
        <authorList>
            <person name="Nowell W R."/>
        </authorList>
    </citation>
    <scope>NUCLEOTIDE SEQUENCE</scope>
</reference>
<comment type="caution">
    <text evidence="1">The sequence shown here is derived from an EMBL/GenBank/DDBJ whole genome shotgun (WGS) entry which is preliminary data.</text>
</comment>
<sequence length="80" mass="9123">LRQACNHLSLVKDLSTDDVFDDKDDVALELSMFKLDLSDTLNDKSIQSLAKDAELQYDIAFMSTKLDCLLKKIDMIVNQR</sequence>
<dbReference type="Proteomes" id="UP000663873">
    <property type="component" value="Unassembled WGS sequence"/>
</dbReference>
<name>A0A821Y8U8_9BILA</name>
<keyword evidence="2" id="KW-1185">Reference proteome</keyword>
<evidence type="ECO:0000313" key="1">
    <source>
        <dbReference type="EMBL" id="CAF4957840.1"/>
    </source>
</evidence>
<dbReference type="AlphaFoldDB" id="A0A821Y8U8"/>
<proteinExistence type="predicted"/>